<dbReference type="EMBL" id="JARKIK010000009">
    <property type="protein sequence ID" value="KAK8749507.1"/>
    <property type="molecule type" value="Genomic_DNA"/>
</dbReference>
<dbReference type="SUPFAM" id="SSF89028">
    <property type="entry name" value="Cobalamin adenosyltransferase-like"/>
    <property type="match status" value="1"/>
</dbReference>
<organism evidence="12 13">
    <name type="scientific">Cherax quadricarinatus</name>
    <name type="common">Australian red claw crayfish</name>
    <dbReference type="NCBI Taxonomy" id="27406"/>
    <lineage>
        <taxon>Eukaryota</taxon>
        <taxon>Metazoa</taxon>
        <taxon>Ecdysozoa</taxon>
        <taxon>Arthropoda</taxon>
        <taxon>Crustacea</taxon>
        <taxon>Multicrustacea</taxon>
        <taxon>Malacostraca</taxon>
        <taxon>Eumalacostraca</taxon>
        <taxon>Eucarida</taxon>
        <taxon>Decapoda</taxon>
        <taxon>Pleocyemata</taxon>
        <taxon>Astacidea</taxon>
        <taxon>Parastacoidea</taxon>
        <taxon>Parastacidae</taxon>
        <taxon>Cherax</taxon>
    </lineage>
</organism>
<dbReference type="EMBL" id="JARKIK010000009">
    <property type="protein sequence ID" value="KAK8749509.1"/>
    <property type="molecule type" value="Genomic_DNA"/>
</dbReference>
<evidence type="ECO:0000256" key="6">
    <source>
        <dbReference type="ARBA" id="ARBA00051988"/>
    </source>
</evidence>
<keyword evidence="4 10" id="KW-0547">Nucleotide-binding</keyword>
<dbReference type="GO" id="GO:0005524">
    <property type="term" value="F:ATP binding"/>
    <property type="evidence" value="ECO:0007669"/>
    <property type="project" value="UniProtKB-UniRule"/>
</dbReference>
<dbReference type="EMBL" id="JARKIK010000009">
    <property type="protein sequence ID" value="KAK8749508.1"/>
    <property type="molecule type" value="Genomic_DNA"/>
</dbReference>
<evidence type="ECO:0000256" key="1">
    <source>
        <dbReference type="ARBA" id="ARBA00007487"/>
    </source>
</evidence>
<dbReference type="InterPro" id="IPR029499">
    <property type="entry name" value="PduO-typ"/>
</dbReference>
<dbReference type="NCBIfam" id="TIGR00636">
    <property type="entry name" value="PduO_Nterm"/>
    <property type="match status" value="1"/>
</dbReference>
<dbReference type="FunFam" id="1.20.1200.10:FF:000001">
    <property type="entry name" value="Cob(I)yrinic acid a,c-diamide adenosyltransferase"/>
    <property type="match status" value="1"/>
</dbReference>
<protein>
    <recommendedName>
        <fullName evidence="8">Corrinoid adenosyltransferase MMAB</fullName>
    </recommendedName>
    <alternativeName>
        <fullName evidence="9">ATP:co(I)rrinoid adenosyltransferase MMAB</fullName>
    </alternativeName>
</protein>
<keyword evidence="5 10" id="KW-0067">ATP-binding</keyword>
<proteinExistence type="inferred from homology"/>
<evidence type="ECO:0000256" key="9">
    <source>
        <dbReference type="ARBA" id="ARBA00075216"/>
    </source>
</evidence>
<name>A0AAW0Y2B4_CHEQU</name>
<gene>
    <name evidence="12" type="ORF">OTU49_015402</name>
</gene>
<dbReference type="InterPro" id="IPR016030">
    <property type="entry name" value="CblAdoTrfase-like"/>
</dbReference>
<sequence length="278" mass="32254">MLQCYQVLKIRDIMQLQTLVGLTRVAINIWPETAYGLRHFLQMNKKSPQLVYNFIRPYCSDFKIYTKTGDKGTSSLYTGERQRKDGRLFNALGTADELSSHIGLAKEYAQEKNHEYADQLERIQCILQDISSLLATPRPQYAIDDPEKEARIREKLSFNPRHIIELEEWIDKYSSLLPPLTNFILPGGGRVSAYLHVARTVCRRAERTVVPLIFEGLVDEQVIIYINRLSDYLFTIARYASFLDGNKETIYIRPQPHKSLRKKERLISENQEIIQNDG</sequence>
<keyword evidence="13" id="KW-1185">Reference proteome</keyword>
<comment type="caution">
    <text evidence="12">The sequence shown here is derived from an EMBL/GenBank/DDBJ whole genome shotgun (WGS) entry which is preliminary data.</text>
</comment>
<dbReference type="PANTHER" id="PTHR12213">
    <property type="entry name" value="CORRINOID ADENOSYLTRANSFERASE"/>
    <property type="match status" value="1"/>
</dbReference>
<evidence type="ECO:0000313" key="12">
    <source>
        <dbReference type="EMBL" id="KAK8749510.1"/>
    </source>
</evidence>
<dbReference type="PANTHER" id="PTHR12213:SF0">
    <property type="entry name" value="CORRINOID ADENOSYLTRANSFERASE MMAB"/>
    <property type="match status" value="1"/>
</dbReference>
<evidence type="ECO:0000256" key="5">
    <source>
        <dbReference type="ARBA" id="ARBA00022840"/>
    </source>
</evidence>
<keyword evidence="3 10" id="KW-0808">Transferase</keyword>
<dbReference type="InterPro" id="IPR036451">
    <property type="entry name" value="CblAdoTrfase-like_sf"/>
</dbReference>
<dbReference type="EMBL" id="JARKIK010000009">
    <property type="protein sequence ID" value="KAK8749510.1"/>
    <property type="molecule type" value="Genomic_DNA"/>
</dbReference>
<reference evidence="12" key="2">
    <citation type="submission" date="2024-01" db="EMBL/GenBank/DDBJ databases">
        <authorList>
            <person name="He J."/>
            <person name="Wang M."/>
            <person name="Zheng J."/>
            <person name="Liu Z."/>
        </authorList>
    </citation>
    <scope>NUCLEOTIDE SEQUENCE</scope>
    <source>
        <strain evidence="12">ZL_2023a</strain>
        <tissue evidence="12">Muscle</tissue>
    </source>
</reference>
<comment type="function">
    <text evidence="7">Converts cob(I)alamin to adenosylcobalamin (adenosylcob(III)alamin), a coenzyme for methylmalonyl-CoA mutase, therefore participates in the final step of the vitamin B12 conversion. Generates adenosylcobalamin (AdoCbl) and directly delivers the cofactor to MUT in a transfer that is stimulated by ATP-binding to MMAB and gated by MMAA.</text>
</comment>
<comment type="similarity">
    <text evidence="1 10">Belongs to the Cob(I)alamin adenosyltransferase family.</text>
</comment>
<feature type="domain" description="Cobalamin adenosyltransferase-like" evidence="11">
    <location>
        <begin position="64"/>
        <end position="240"/>
    </location>
</feature>
<dbReference type="Pfam" id="PF01923">
    <property type="entry name" value="Cob_adeno_trans"/>
    <property type="match status" value="1"/>
</dbReference>
<dbReference type="Gene3D" id="1.20.1200.10">
    <property type="entry name" value="Cobalamin adenosyltransferase-like"/>
    <property type="match status" value="1"/>
</dbReference>
<comment type="catalytic activity">
    <reaction evidence="6">
        <text>cob(I)alamin-[corrinoid adenosyltransferase] + ATP = apo-[corrinoid adenosyltransferase] + adenosylcob(III)alamin + triphosphate</text>
        <dbReference type="Rhea" id="RHEA:56796"/>
        <dbReference type="Rhea" id="RHEA-COMP:14743"/>
        <dbReference type="Rhea" id="RHEA-COMP:14744"/>
        <dbReference type="ChEBI" id="CHEBI:18036"/>
        <dbReference type="ChEBI" id="CHEBI:18408"/>
        <dbReference type="ChEBI" id="CHEBI:30616"/>
        <dbReference type="ChEBI" id="CHEBI:60488"/>
        <dbReference type="ChEBI" id="CHEBI:83228"/>
    </reaction>
    <physiologicalReaction direction="left-to-right" evidence="6">
        <dbReference type="Rhea" id="RHEA:56797"/>
    </physiologicalReaction>
</comment>
<dbReference type="AlphaFoldDB" id="A0AAW0Y2B4"/>
<dbReference type="Proteomes" id="UP001445076">
    <property type="component" value="Unassembled WGS sequence"/>
</dbReference>
<comment type="subunit">
    <text evidence="2">Homotrimer.</text>
</comment>
<evidence type="ECO:0000256" key="8">
    <source>
        <dbReference type="ARBA" id="ARBA00071654"/>
    </source>
</evidence>
<dbReference type="GO" id="GO:0008817">
    <property type="term" value="F:corrinoid adenosyltransferase activity"/>
    <property type="evidence" value="ECO:0007669"/>
    <property type="project" value="TreeGrafter"/>
</dbReference>
<reference evidence="12 13" key="1">
    <citation type="journal article" date="2024" name="BMC Genomics">
        <title>Genome assembly of redclaw crayfish (Cherax quadricarinatus) provides insights into its immune adaptation and hypoxia tolerance.</title>
        <authorList>
            <person name="Liu Z."/>
            <person name="Zheng J."/>
            <person name="Li H."/>
            <person name="Fang K."/>
            <person name="Wang S."/>
            <person name="He J."/>
            <person name="Zhou D."/>
            <person name="Weng S."/>
            <person name="Chi M."/>
            <person name="Gu Z."/>
            <person name="He J."/>
            <person name="Li F."/>
            <person name="Wang M."/>
        </authorList>
    </citation>
    <scope>NUCLEOTIDE SEQUENCE [LARGE SCALE GENOMIC DNA]</scope>
    <source>
        <strain evidence="12">ZL_2023a</strain>
    </source>
</reference>
<evidence type="ECO:0000256" key="7">
    <source>
        <dbReference type="ARBA" id="ARBA00056747"/>
    </source>
</evidence>
<dbReference type="GO" id="GO:0009235">
    <property type="term" value="P:cobalamin metabolic process"/>
    <property type="evidence" value="ECO:0007669"/>
    <property type="project" value="UniProtKB-ARBA"/>
</dbReference>
<evidence type="ECO:0000259" key="11">
    <source>
        <dbReference type="Pfam" id="PF01923"/>
    </source>
</evidence>
<accession>A0AAW0Y2B4</accession>
<evidence type="ECO:0000256" key="3">
    <source>
        <dbReference type="ARBA" id="ARBA00022679"/>
    </source>
</evidence>
<evidence type="ECO:0000313" key="13">
    <source>
        <dbReference type="Proteomes" id="UP001445076"/>
    </source>
</evidence>
<evidence type="ECO:0000256" key="2">
    <source>
        <dbReference type="ARBA" id="ARBA00011233"/>
    </source>
</evidence>
<evidence type="ECO:0000256" key="4">
    <source>
        <dbReference type="ARBA" id="ARBA00022741"/>
    </source>
</evidence>
<evidence type="ECO:0000256" key="10">
    <source>
        <dbReference type="RuleBase" id="RU366026"/>
    </source>
</evidence>